<dbReference type="PROSITE" id="PS00086">
    <property type="entry name" value="CYTOCHROME_P450"/>
    <property type="match status" value="1"/>
</dbReference>
<dbReference type="InterPro" id="IPR050121">
    <property type="entry name" value="Cytochrome_P450_monoxygenase"/>
</dbReference>
<sequence length="489" mass="55656">MAGFTNLYRLQRVLTGKAHLLDISLHRKYGSVVRLGPNLVSIGDPLAIPTIYGITASLPKSSFYPVNFTYSNGKLIPGIFATTSDVLHRQMKRPIASFYSMTNILAYEPLVDDTIRVFVDQLQERYALTGTPCDLSDWLQYYAFDVIGAVTFSTRIGFLERGRDIDNAMEGIWRRFRYFALIGQIPWLDWFWDKNPILNKIFPAKSSPIAKFAMQLTGKRLEQLRHNSFPINSNSDPVTPKRDLLSSFLDAKAKAGEKVPDWYLTSWTISNLLAGSDTTAIYLRSVFYYLLRNPTSLCRVLDELKLAEDEKRLSAIISYKESKSLTYLDACIKEAGRLHPSIGLPLERVVPRGGLQINGYYLPEGTIVGVNAWASQHDMTLFGRDADEWRPERWLVNAARSSELDRAMMLFGTGHRSCLGKHIALVEIYKVVPQILRNFEIKWADPSRDWKTENFWAVRQTNMEVVFCQKPAALEQETQAARKAKECVS</sequence>
<dbReference type="GO" id="GO:0020037">
    <property type="term" value="F:heme binding"/>
    <property type="evidence" value="ECO:0007669"/>
    <property type="project" value="InterPro"/>
</dbReference>
<comment type="cofactor">
    <cofactor evidence="1 5">
        <name>heme</name>
        <dbReference type="ChEBI" id="CHEBI:30413"/>
    </cofactor>
</comment>
<proteinExistence type="inferred from homology"/>
<keyword evidence="5 6" id="KW-0349">Heme</keyword>
<dbReference type="PANTHER" id="PTHR24305:SF232">
    <property type="entry name" value="P450, PUTATIVE (EUROFUNG)-RELATED"/>
    <property type="match status" value="1"/>
</dbReference>
<dbReference type="GO" id="GO:0016705">
    <property type="term" value="F:oxidoreductase activity, acting on paired donors, with incorporation or reduction of molecular oxygen"/>
    <property type="evidence" value="ECO:0007669"/>
    <property type="project" value="InterPro"/>
</dbReference>
<organism evidence="7 8">
    <name type="scientific">Curvularia kusanoi</name>
    <name type="common">Cochliobolus kusanoi</name>
    <dbReference type="NCBI Taxonomy" id="90978"/>
    <lineage>
        <taxon>Eukaryota</taxon>
        <taxon>Fungi</taxon>
        <taxon>Dikarya</taxon>
        <taxon>Ascomycota</taxon>
        <taxon>Pezizomycotina</taxon>
        <taxon>Dothideomycetes</taxon>
        <taxon>Pleosporomycetidae</taxon>
        <taxon>Pleosporales</taxon>
        <taxon>Pleosporineae</taxon>
        <taxon>Pleosporaceae</taxon>
        <taxon>Curvularia</taxon>
    </lineage>
</organism>
<dbReference type="Pfam" id="PF00067">
    <property type="entry name" value="p450"/>
    <property type="match status" value="1"/>
</dbReference>
<dbReference type="Proteomes" id="UP000801428">
    <property type="component" value="Unassembled WGS sequence"/>
</dbReference>
<comment type="caution">
    <text evidence="7">The sequence shown here is derived from an EMBL/GenBank/DDBJ whole genome shotgun (WGS) entry which is preliminary data.</text>
</comment>
<evidence type="ECO:0000256" key="5">
    <source>
        <dbReference type="PIRSR" id="PIRSR602401-1"/>
    </source>
</evidence>
<evidence type="ECO:0000313" key="8">
    <source>
        <dbReference type="Proteomes" id="UP000801428"/>
    </source>
</evidence>
<accession>A0A9P4T7R2</accession>
<keyword evidence="6" id="KW-0560">Oxidoreductase</keyword>
<keyword evidence="6" id="KW-0503">Monooxygenase</keyword>
<dbReference type="FunFam" id="1.10.630.10:FF:000050">
    <property type="entry name" value="Cytochrome P450 monooxygenase"/>
    <property type="match status" value="1"/>
</dbReference>
<dbReference type="AlphaFoldDB" id="A0A9P4T7R2"/>
<dbReference type="OrthoDB" id="3934656at2759"/>
<dbReference type="InterPro" id="IPR001128">
    <property type="entry name" value="Cyt_P450"/>
</dbReference>
<reference evidence="7" key="1">
    <citation type="submission" date="2019-04" db="EMBL/GenBank/DDBJ databases">
        <title>Sequencing of skin fungus with MAO and IRED activity.</title>
        <authorList>
            <person name="Marsaioli A.J."/>
            <person name="Bonatto J.M.C."/>
            <person name="Reis Junior O."/>
        </authorList>
    </citation>
    <scope>NUCLEOTIDE SEQUENCE</scope>
    <source>
        <strain evidence="7">30M1</strain>
    </source>
</reference>
<comment type="similarity">
    <text evidence="2 6">Belongs to the cytochrome P450 family.</text>
</comment>
<evidence type="ECO:0008006" key="9">
    <source>
        <dbReference type="Google" id="ProtNLM"/>
    </source>
</evidence>
<gene>
    <name evidence="7" type="ORF">E8E13_006109</name>
</gene>
<dbReference type="Gene3D" id="1.10.630.10">
    <property type="entry name" value="Cytochrome P450"/>
    <property type="match status" value="1"/>
</dbReference>
<dbReference type="EMBL" id="SWKU01000027">
    <property type="protein sequence ID" value="KAF2996518.1"/>
    <property type="molecule type" value="Genomic_DNA"/>
</dbReference>
<evidence type="ECO:0000313" key="7">
    <source>
        <dbReference type="EMBL" id="KAF2996518.1"/>
    </source>
</evidence>
<dbReference type="GO" id="GO:0004497">
    <property type="term" value="F:monooxygenase activity"/>
    <property type="evidence" value="ECO:0007669"/>
    <property type="project" value="UniProtKB-KW"/>
</dbReference>
<dbReference type="GO" id="GO:0005506">
    <property type="term" value="F:iron ion binding"/>
    <property type="evidence" value="ECO:0007669"/>
    <property type="project" value="InterPro"/>
</dbReference>
<evidence type="ECO:0000256" key="6">
    <source>
        <dbReference type="RuleBase" id="RU000461"/>
    </source>
</evidence>
<feature type="binding site" description="axial binding residue" evidence="5">
    <location>
        <position position="418"/>
    </location>
    <ligand>
        <name>heme</name>
        <dbReference type="ChEBI" id="CHEBI:30413"/>
    </ligand>
    <ligandPart>
        <name>Fe</name>
        <dbReference type="ChEBI" id="CHEBI:18248"/>
    </ligandPart>
</feature>
<evidence type="ECO:0000256" key="3">
    <source>
        <dbReference type="ARBA" id="ARBA00022723"/>
    </source>
</evidence>
<name>A0A9P4T7R2_CURKU</name>
<dbReference type="PANTHER" id="PTHR24305">
    <property type="entry name" value="CYTOCHROME P450"/>
    <property type="match status" value="1"/>
</dbReference>
<keyword evidence="3 5" id="KW-0479">Metal-binding</keyword>
<keyword evidence="4 5" id="KW-0408">Iron</keyword>
<evidence type="ECO:0000256" key="1">
    <source>
        <dbReference type="ARBA" id="ARBA00001971"/>
    </source>
</evidence>
<dbReference type="InterPro" id="IPR036396">
    <property type="entry name" value="Cyt_P450_sf"/>
</dbReference>
<keyword evidence="8" id="KW-1185">Reference proteome</keyword>
<protein>
    <recommendedName>
        <fullName evidence="9">Pisatin demethylase</fullName>
    </recommendedName>
</protein>
<dbReference type="InterPro" id="IPR017972">
    <property type="entry name" value="Cyt_P450_CS"/>
</dbReference>
<dbReference type="InterPro" id="IPR002401">
    <property type="entry name" value="Cyt_P450_E_grp-I"/>
</dbReference>
<evidence type="ECO:0000256" key="2">
    <source>
        <dbReference type="ARBA" id="ARBA00010617"/>
    </source>
</evidence>
<dbReference type="PRINTS" id="PR00385">
    <property type="entry name" value="P450"/>
</dbReference>
<dbReference type="SUPFAM" id="SSF48264">
    <property type="entry name" value="Cytochrome P450"/>
    <property type="match status" value="1"/>
</dbReference>
<evidence type="ECO:0000256" key="4">
    <source>
        <dbReference type="ARBA" id="ARBA00023004"/>
    </source>
</evidence>
<dbReference type="PRINTS" id="PR00463">
    <property type="entry name" value="EP450I"/>
</dbReference>
<dbReference type="CDD" id="cd11060">
    <property type="entry name" value="CYP57A1-like"/>
    <property type="match status" value="1"/>
</dbReference>